<dbReference type="Proteomes" id="UP000187203">
    <property type="component" value="Unassembled WGS sequence"/>
</dbReference>
<feature type="compositionally biased region" description="Polar residues" evidence="1">
    <location>
        <begin position="56"/>
        <end position="68"/>
    </location>
</feature>
<proteinExistence type="predicted"/>
<sequence length="190" mass="21468">MTTHRMVTMRLRTINWLSQYPLLCFGRLLRHQLSQSFPSFKFHFMPFTTILHTPGHQPTQPKDATTSAAAPHPLSSVAAPSTTKPPLFFVDRTISPPKGNLLSKSSLLISRLPFFFKPWFPTQTLTAPLPLNPTLDVVQSPSSSNEAIETRVNSPYCPPAESNYRFLQKTPGKREISIVDPQRERLQKTV</sequence>
<dbReference type="AlphaFoldDB" id="A0A1R3KNY7"/>
<gene>
    <name evidence="2" type="ORF">COLO4_06178</name>
</gene>
<dbReference type="EMBL" id="AWUE01012640">
    <property type="protein sequence ID" value="OMP08718.1"/>
    <property type="molecule type" value="Genomic_DNA"/>
</dbReference>
<organism evidence="2 3">
    <name type="scientific">Corchorus olitorius</name>
    <dbReference type="NCBI Taxonomy" id="93759"/>
    <lineage>
        <taxon>Eukaryota</taxon>
        <taxon>Viridiplantae</taxon>
        <taxon>Streptophyta</taxon>
        <taxon>Embryophyta</taxon>
        <taxon>Tracheophyta</taxon>
        <taxon>Spermatophyta</taxon>
        <taxon>Magnoliopsida</taxon>
        <taxon>eudicotyledons</taxon>
        <taxon>Gunneridae</taxon>
        <taxon>Pentapetalae</taxon>
        <taxon>rosids</taxon>
        <taxon>malvids</taxon>
        <taxon>Malvales</taxon>
        <taxon>Malvaceae</taxon>
        <taxon>Grewioideae</taxon>
        <taxon>Apeibeae</taxon>
        <taxon>Corchorus</taxon>
    </lineage>
</organism>
<evidence type="ECO:0000313" key="2">
    <source>
        <dbReference type="EMBL" id="OMP08718.1"/>
    </source>
</evidence>
<evidence type="ECO:0000256" key="1">
    <source>
        <dbReference type="SAM" id="MobiDB-lite"/>
    </source>
</evidence>
<reference evidence="3" key="1">
    <citation type="submission" date="2013-09" db="EMBL/GenBank/DDBJ databases">
        <title>Corchorus olitorius genome sequencing.</title>
        <authorList>
            <person name="Alam M."/>
            <person name="Haque M.S."/>
            <person name="Islam M.S."/>
            <person name="Emdad E.M."/>
            <person name="Islam M.M."/>
            <person name="Ahmed B."/>
            <person name="Halim A."/>
            <person name="Hossen Q.M.M."/>
            <person name="Hossain M.Z."/>
            <person name="Ahmed R."/>
            <person name="Khan M.M."/>
            <person name="Islam R."/>
            <person name="Rashid M.M."/>
            <person name="Khan S.A."/>
            <person name="Rahman M.S."/>
            <person name="Alam M."/>
            <person name="Yahiya A.S."/>
            <person name="Khan M.S."/>
            <person name="Azam M.S."/>
            <person name="Haque T."/>
            <person name="Lashkar M.Z.H."/>
            <person name="Akhand A.I."/>
            <person name="Morshed G."/>
            <person name="Roy S."/>
            <person name="Uddin K.S."/>
            <person name="Rabeya T."/>
            <person name="Hossain A.S."/>
            <person name="Chowdhury A."/>
            <person name="Snigdha A.R."/>
            <person name="Mortoza M.S."/>
            <person name="Matin S.A."/>
            <person name="Hoque S.M.E."/>
            <person name="Islam M.K."/>
            <person name="Roy D.K."/>
            <person name="Haider R."/>
            <person name="Moosa M.M."/>
            <person name="Elias S.M."/>
            <person name="Hasan A.M."/>
            <person name="Jahan S."/>
            <person name="Shafiuddin M."/>
            <person name="Mahmood N."/>
            <person name="Shommy N.S."/>
        </authorList>
    </citation>
    <scope>NUCLEOTIDE SEQUENCE [LARGE SCALE GENOMIC DNA]</scope>
    <source>
        <strain evidence="3">cv. O-4</strain>
    </source>
</reference>
<comment type="caution">
    <text evidence="2">The sequence shown here is derived from an EMBL/GenBank/DDBJ whole genome shotgun (WGS) entry which is preliminary data.</text>
</comment>
<protein>
    <submittedName>
        <fullName evidence="2">Uncharacterized protein</fullName>
    </submittedName>
</protein>
<accession>A0A1R3KNY7</accession>
<feature type="region of interest" description="Disordered" evidence="1">
    <location>
        <begin position="53"/>
        <end position="79"/>
    </location>
</feature>
<name>A0A1R3KNY7_9ROSI</name>
<keyword evidence="3" id="KW-1185">Reference proteome</keyword>
<evidence type="ECO:0000313" key="3">
    <source>
        <dbReference type="Proteomes" id="UP000187203"/>
    </source>
</evidence>